<name>A0A9Y1BTD8_9ARCH</name>
<protein>
    <submittedName>
        <fullName evidence="1">YkgJ family cysteine cluster protein</fullName>
    </submittedName>
</protein>
<dbReference type="Pfam" id="PF03692">
    <property type="entry name" value="CxxCxxCC"/>
    <property type="match status" value="1"/>
</dbReference>
<evidence type="ECO:0000313" key="1">
    <source>
        <dbReference type="EMBL" id="UJG44888.1"/>
    </source>
</evidence>
<organism evidence="1">
    <name type="scientific">Candidatus Heimdallarchaeum endolithica</name>
    <dbReference type="NCBI Taxonomy" id="2876572"/>
    <lineage>
        <taxon>Archaea</taxon>
        <taxon>Promethearchaeati</taxon>
        <taxon>Candidatus Heimdallarchaeota</taxon>
        <taxon>Candidatus Heimdallarchaeia (ex Rinke et al. 2021) (nom. nud.)</taxon>
        <taxon>Candidatus Heimdallarchaeales</taxon>
        <taxon>Candidatus Heimdallarchaeaceae</taxon>
        <taxon>Candidatus Heimdallarchaeum</taxon>
    </lineage>
</organism>
<accession>A0A9Y1BTD8</accession>
<dbReference type="PANTHER" id="PTHR35866">
    <property type="entry name" value="PUTATIVE-RELATED"/>
    <property type="match status" value="1"/>
</dbReference>
<dbReference type="Proteomes" id="UP001200513">
    <property type="component" value="Chromosome"/>
</dbReference>
<proteinExistence type="predicted"/>
<reference evidence="1" key="1">
    <citation type="journal article" date="2022" name="Nat. Microbiol.">
        <title>Unique mobile elements and scalable gene flow at the prokaryote-eukaryote boundary revealed by circularized Asgard archaea genomes.</title>
        <authorList>
            <person name="Wu F."/>
            <person name="Speth D.R."/>
            <person name="Philosof A."/>
            <person name="Cremiere A."/>
            <person name="Narayanan A."/>
            <person name="Barco R.A."/>
            <person name="Connon S.A."/>
            <person name="Amend J.P."/>
            <person name="Antoshechkin I.A."/>
            <person name="Orphan V.J."/>
        </authorList>
    </citation>
    <scope>NUCLEOTIDE SEQUENCE</scope>
    <source>
        <strain evidence="1">PR6</strain>
    </source>
</reference>
<dbReference type="AlphaFoldDB" id="A0A9Y1BTD8"/>
<dbReference type="PANTHER" id="PTHR35866:SF2">
    <property type="entry name" value="YKGJ FAMILY CYSTEINE CLUSTER PROTEIN"/>
    <property type="match status" value="1"/>
</dbReference>
<gene>
    <name evidence="1" type="ORF">K9W46_06815</name>
</gene>
<dbReference type="InterPro" id="IPR005358">
    <property type="entry name" value="Puta_zinc/iron-chelating_dom"/>
</dbReference>
<dbReference type="EMBL" id="CP084167">
    <property type="protein sequence ID" value="UJG44888.1"/>
    <property type="molecule type" value="Genomic_DNA"/>
</dbReference>
<sequence length="137" mass="16426">MKNTNSFFYCKYASQCFECCKETEMVLSNADILRIEKLGYKIQDFAFYEDGFFILKNINGHCVFLVNGKCSIYENRPEGCKYYPLIFDVENNSVVIDKDCPKRDKFNLNNYEYLKSHVLHFVFRLFKEKEERKKNKK</sequence>